<dbReference type="Pfam" id="PF13968">
    <property type="entry name" value="DUF4220"/>
    <property type="match status" value="1"/>
</dbReference>
<feature type="transmembrane region" description="Helical" evidence="1">
    <location>
        <begin position="43"/>
        <end position="62"/>
    </location>
</feature>
<dbReference type="PANTHER" id="PTHR31325">
    <property type="entry name" value="OS01G0798800 PROTEIN-RELATED"/>
    <property type="match status" value="1"/>
</dbReference>
<feature type="domain" description="DUF4220" evidence="2">
    <location>
        <begin position="48"/>
        <end position="434"/>
    </location>
</feature>
<accession>A0A811R9R0</accession>
<dbReference type="Proteomes" id="UP000604825">
    <property type="component" value="Unassembled WGS sequence"/>
</dbReference>
<name>A0A811R9R0_9POAL</name>
<evidence type="ECO:0000259" key="2">
    <source>
        <dbReference type="Pfam" id="PF13968"/>
    </source>
</evidence>
<dbReference type="InterPro" id="IPR025315">
    <property type="entry name" value="DUF4220"/>
</dbReference>
<feature type="transmembrane region" description="Helical" evidence="1">
    <location>
        <begin position="360"/>
        <end position="383"/>
    </location>
</feature>
<dbReference type="AlphaFoldDB" id="A0A811R9R0"/>
<evidence type="ECO:0000313" key="4">
    <source>
        <dbReference type="Proteomes" id="UP000604825"/>
    </source>
</evidence>
<reference evidence="3" key="1">
    <citation type="submission" date="2020-10" db="EMBL/GenBank/DDBJ databases">
        <authorList>
            <person name="Han B."/>
            <person name="Lu T."/>
            <person name="Zhao Q."/>
            <person name="Huang X."/>
            <person name="Zhao Y."/>
        </authorList>
    </citation>
    <scope>NUCLEOTIDE SEQUENCE</scope>
</reference>
<keyword evidence="1" id="KW-0472">Membrane</keyword>
<feature type="transmembrane region" description="Helical" evidence="1">
    <location>
        <begin position="12"/>
        <end position="31"/>
    </location>
</feature>
<sequence length="716" mass="81123">MAWAASPVGLLVRVEVLVTVSCALLATLVFLGSGRRTSRRPAFRLVVWLALMMSYPAVSYTIGLMQSGSFRNDLVVVWACFLLGCADGISACSLDGSDQQARTFLNQAAQVVYVLLLLLSYISSLHLQLKILLLLLWLLNVAKLGMRLQSLLSAGRDRTLFADNWLISKYMAQREYVMKSTWDFDPGTMKGYKYVVTGEKNVQDGMGAYKLEVTDDLVTVERVWQCEGSLLSKDDARSGKLKDLCLSFALFKLLQRRLNGSALDERDDVRTLVFVRRGLAGGDLCNDHERMYRVIEVELGFLFDFFYARYPSPKQTLVPETAMFVAAVALSLSTLLSSPFRRYHDHRNNIHFISTVLDIWLARLVIVLFLILELFQYLSLVLSDWHKVKMTCRYVRKQSWHGHPGMEMVLWLMSRATLTSRYWSNSVGQYSLLHACFQNQRSNLLRMPLHKWIKGRMVEARRITRRSLPVSVKRAIHALLRSEWLSYIKYGDRTLQRNDLLQDLDWATSRYAYGAIGSILIWHIATTVCDAQLLSKRTAAGGTCRARGVAGGGGSCSSLADSHEVATTLSSYCAYLLFQAPELVTDEIFDERLLMEALHRRIQQYLQGCRTMDEMFQKLSVFKPDSEESAYEQVILADGIRLSHEIQEKMPDEGLLWTVLAEMWVELLLTVTPSDDVTGHVKRLATGGELITHLWALLTHGGVIDKPKEPYYGKGS</sequence>
<keyword evidence="4" id="KW-1185">Reference proteome</keyword>
<keyword evidence="1" id="KW-1133">Transmembrane helix</keyword>
<feature type="transmembrane region" description="Helical" evidence="1">
    <location>
        <begin position="322"/>
        <end position="340"/>
    </location>
</feature>
<dbReference type="OrthoDB" id="677696at2759"/>
<dbReference type="EMBL" id="CAJGYO010000014">
    <property type="protein sequence ID" value="CAD6266882.1"/>
    <property type="molecule type" value="Genomic_DNA"/>
</dbReference>
<protein>
    <recommendedName>
        <fullName evidence="2">DUF4220 domain-containing protein</fullName>
    </recommendedName>
</protein>
<organism evidence="3 4">
    <name type="scientific">Miscanthus lutarioriparius</name>
    <dbReference type="NCBI Taxonomy" id="422564"/>
    <lineage>
        <taxon>Eukaryota</taxon>
        <taxon>Viridiplantae</taxon>
        <taxon>Streptophyta</taxon>
        <taxon>Embryophyta</taxon>
        <taxon>Tracheophyta</taxon>
        <taxon>Spermatophyta</taxon>
        <taxon>Magnoliopsida</taxon>
        <taxon>Liliopsida</taxon>
        <taxon>Poales</taxon>
        <taxon>Poaceae</taxon>
        <taxon>PACMAD clade</taxon>
        <taxon>Panicoideae</taxon>
        <taxon>Andropogonodae</taxon>
        <taxon>Andropogoneae</taxon>
        <taxon>Saccharinae</taxon>
        <taxon>Miscanthus</taxon>
    </lineage>
</organism>
<dbReference type="InterPro" id="IPR007658">
    <property type="entry name" value="DUF594"/>
</dbReference>
<evidence type="ECO:0000256" key="1">
    <source>
        <dbReference type="SAM" id="Phobius"/>
    </source>
</evidence>
<comment type="caution">
    <text evidence="3">The sequence shown here is derived from an EMBL/GenBank/DDBJ whole genome shotgun (WGS) entry which is preliminary data.</text>
</comment>
<gene>
    <name evidence="3" type="ORF">NCGR_LOCUS50187</name>
</gene>
<dbReference type="Pfam" id="PF04578">
    <property type="entry name" value="DUF594"/>
    <property type="match status" value="1"/>
</dbReference>
<proteinExistence type="predicted"/>
<feature type="transmembrane region" description="Helical" evidence="1">
    <location>
        <begin position="74"/>
        <end position="92"/>
    </location>
</feature>
<evidence type="ECO:0000313" key="3">
    <source>
        <dbReference type="EMBL" id="CAD6266882.1"/>
    </source>
</evidence>
<keyword evidence="1" id="KW-0812">Transmembrane</keyword>